<dbReference type="InterPro" id="IPR036291">
    <property type="entry name" value="NAD(P)-bd_dom_sf"/>
</dbReference>
<dbReference type="PRINTS" id="PR01713">
    <property type="entry name" value="NUCEPIMERASE"/>
</dbReference>
<dbReference type="EMBL" id="CP000111">
    <property type="protein sequence ID" value="ABB50372.1"/>
    <property type="molecule type" value="Genomic_DNA"/>
</dbReference>
<organism evidence="3 4">
    <name type="scientific">Prochlorococcus marinus (strain MIT 9312)</name>
    <dbReference type="NCBI Taxonomy" id="74546"/>
    <lineage>
        <taxon>Bacteria</taxon>
        <taxon>Bacillati</taxon>
        <taxon>Cyanobacteriota</taxon>
        <taxon>Cyanophyceae</taxon>
        <taxon>Synechococcales</taxon>
        <taxon>Prochlorococcaceae</taxon>
        <taxon>Prochlorococcus</taxon>
    </lineage>
</organism>
<reference evidence="4" key="1">
    <citation type="submission" date="2005-07" db="EMBL/GenBank/DDBJ databases">
        <title>Complete sequence of Prochlorococcus marinus str. MIT 9312.</title>
        <authorList>
            <consortium name="US DOE Joint Genome Institute"/>
            <person name="Copeland A."/>
            <person name="Lucas S."/>
            <person name="Lapidus A."/>
            <person name="Barry K."/>
            <person name="Detter J.C."/>
            <person name="Glavina T."/>
            <person name="Hammon N."/>
            <person name="Israni S."/>
            <person name="Pitluck S."/>
            <person name="Thiel J."/>
            <person name="Schmutz J."/>
            <person name="Larimer F."/>
            <person name="Land M."/>
            <person name="Kyrpides N."/>
            <person name="Lykidis A."/>
            <person name="Richardson P."/>
        </authorList>
    </citation>
    <scope>NUCLEOTIDE SEQUENCE [LARGE SCALE GENOMIC DNA]</scope>
    <source>
        <strain evidence="4">MIT 9312</strain>
    </source>
</reference>
<accession>Q319S3</accession>
<dbReference type="SUPFAM" id="SSF51735">
    <property type="entry name" value="NAD(P)-binding Rossmann-fold domains"/>
    <property type="match status" value="1"/>
</dbReference>
<dbReference type="KEGG" id="pmi:PMT9312_1313"/>
<protein>
    <submittedName>
        <fullName evidence="3">Putative nucleotide sugar epimerase</fullName>
    </submittedName>
</protein>
<dbReference type="PANTHER" id="PTHR43574">
    <property type="entry name" value="EPIMERASE-RELATED"/>
    <property type="match status" value="1"/>
</dbReference>
<gene>
    <name evidence="3" type="ordered locus">PMT9312_1313</name>
</gene>
<dbReference type="Gene3D" id="3.40.50.720">
    <property type="entry name" value="NAD(P)-binding Rossmann-like Domain"/>
    <property type="match status" value="1"/>
</dbReference>
<evidence type="ECO:0000313" key="4">
    <source>
        <dbReference type="Proteomes" id="UP000002715"/>
    </source>
</evidence>
<keyword evidence="1" id="KW-0520">NAD</keyword>
<evidence type="ECO:0000259" key="2">
    <source>
        <dbReference type="Pfam" id="PF01370"/>
    </source>
</evidence>
<evidence type="ECO:0000313" key="3">
    <source>
        <dbReference type="EMBL" id="ABB50372.1"/>
    </source>
</evidence>
<sequence>MLMNLRGKNILVTGAAGFIGYALAERLLKEGEINIIGIDNLNSYYNPALKKRRIEILNQKDENRLWHFLKVDLKDKNKVNEIFEKYNPHLVVNLAAQAGVRYSLENPDTYLESNLLGFLNILEGCRNFNVEHLIYASSSSVYGGNIIMPYSEDHSVDHPLSLYAATKKSNEMLAHSYSHLFKIPSTGLRFFTVYGPYGRPDMAPMIFADSILNRKPINVFNNGDMSRDFTFISDIVEAIYKCCLKKPISNKSFYDHRPEPSTSFAPHRIFNVGSNNPINLMSFIEKLEDELGISAIKKMRPMQPGDVKSTFADITKLSEWINYHPSTSFNKGIHLFAKWYKDYFKSDYYRKPSKN</sequence>
<dbReference type="InterPro" id="IPR001509">
    <property type="entry name" value="Epimerase_deHydtase"/>
</dbReference>
<dbReference type="Proteomes" id="UP000002715">
    <property type="component" value="Chromosome"/>
</dbReference>
<dbReference type="Pfam" id="PF01370">
    <property type="entry name" value="Epimerase"/>
    <property type="match status" value="1"/>
</dbReference>
<dbReference type="RefSeq" id="WP_011376858.1">
    <property type="nucleotide sequence ID" value="NC_007577.1"/>
</dbReference>
<dbReference type="eggNOG" id="COG0451">
    <property type="taxonomic scope" value="Bacteria"/>
</dbReference>
<dbReference type="HOGENOM" id="CLU_007383_1_7_3"/>
<proteinExistence type="predicted"/>
<dbReference type="STRING" id="74546.PMT9312_1313"/>
<dbReference type="AlphaFoldDB" id="Q319S3"/>
<name>Q319S3_PROM9</name>
<feature type="domain" description="NAD-dependent epimerase/dehydratase" evidence="2">
    <location>
        <begin position="10"/>
        <end position="243"/>
    </location>
</feature>
<dbReference type="Gene3D" id="3.90.25.10">
    <property type="entry name" value="UDP-galactose 4-epimerase, domain 1"/>
    <property type="match status" value="1"/>
</dbReference>
<evidence type="ECO:0000256" key="1">
    <source>
        <dbReference type="ARBA" id="ARBA00023027"/>
    </source>
</evidence>